<evidence type="ECO:0000313" key="1">
    <source>
        <dbReference type="EMBL" id="CAL1683711.1"/>
    </source>
</evidence>
<name>A0AAV2NVX7_9HYME</name>
<protein>
    <submittedName>
        <fullName evidence="1">Uncharacterized protein</fullName>
    </submittedName>
</protein>
<gene>
    <name evidence="1" type="ORF">LPLAT_LOCUS9389</name>
</gene>
<sequence>MCRCAENDERRIGDLSPPICGNAGCRLARDEDTVGIFGELGLRCFSPIASHHHECYVAVGASFNTSVRSTAKL</sequence>
<accession>A0AAV2NVX7</accession>
<evidence type="ECO:0000313" key="2">
    <source>
        <dbReference type="Proteomes" id="UP001497644"/>
    </source>
</evidence>
<dbReference type="Proteomes" id="UP001497644">
    <property type="component" value="Chromosome 4"/>
</dbReference>
<keyword evidence="2" id="KW-1185">Reference proteome</keyword>
<dbReference type="EMBL" id="OZ034827">
    <property type="protein sequence ID" value="CAL1683711.1"/>
    <property type="molecule type" value="Genomic_DNA"/>
</dbReference>
<reference evidence="1" key="1">
    <citation type="submission" date="2024-04" db="EMBL/GenBank/DDBJ databases">
        <authorList>
            <consortium name="Molecular Ecology Group"/>
        </authorList>
    </citation>
    <scope>NUCLEOTIDE SEQUENCE</scope>
</reference>
<proteinExistence type="predicted"/>
<organism evidence="1 2">
    <name type="scientific">Lasius platythorax</name>
    <dbReference type="NCBI Taxonomy" id="488582"/>
    <lineage>
        <taxon>Eukaryota</taxon>
        <taxon>Metazoa</taxon>
        <taxon>Ecdysozoa</taxon>
        <taxon>Arthropoda</taxon>
        <taxon>Hexapoda</taxon>
        <taxon>Insecta</taxon>
        <taxon>Pterygota</taxon>
        <taxon>Neoptera</taxon>
        <taxon>Endopterygota</taxon>
        <taxon>Hymenoptera</taxon>
        <taxon>Apocrita</taxon>
        <taxon>Aculeata</taxon>
        <taxon>Formicoidea</taxon>
        <taxon>Formicidae</taxon>
        <taxon>Formicinae</taxon>
        <taxon>Lasius</taxon>
        <taxon>Lasius</taxon>
    </lineage>
</organism>
<dbReference type="AlphaFoldDB" id="A0AAV2NVX7"/>